<dbReference type="PANTHER" id="PTHR47642">
    <property type="entry name" value="ATP-DEPENDENT DNA HELICASE"/>
    <property type="match status" value="1"/>
</dbReference>
<dbReference type="SUPFAM" id="SSF52540">
    <property type="entry name" value="P-loop containing nucleoside triphosphate hydrolases"/>
    <property type="match status" value="2"/>
</dbReference>
<dbReference type="InterPro" id="IPR051055">
    <property type="entry name" value="PIF1_helicase"/>
</dbReference>
<dbReference type="Pfam" id="PF01844">
    <property type="entry name" value="HNH"/>
    <property type="match status" value="1"/>
</dbReference>
<keyword evidence="1" id="KW-0175">Coiled coil</keyword>
<evidence type="ECO:0000256" key="1">
    <source>
        <dbReference type="SAM" id="Coils"/>
    </source>
</evidence>
<dbReference type="Pfam" id="PF13245">
    <property type="entry name" value="AAA_19"/>
    <property type="match status" value="1"/>
</dbReference>
<dbReference type="InterPro" id="IPR002711">
    <property type="entry name" value="HNH"/>
</dbReference>
<dbReference type="CDD" id="cd00085">
    <property type="entry name" value="HNHc"/>
    <property type="match status" value="1"/>
</dbReference>
<dbReference type="GO" id="GO:0004519">
    <property type="term" value="F:endonuclease activity"/>
    <property type="evidence" value="ECO:0007669"/>
    <property type="project" value="InterPro"/>
</dbReference>
<dbReference type="InterPro" id="IPR003615">
    <property type="entry name" value="HNH_nuc"/>
</dbReference>
<reference evidence="3" key="1">
    <citation type="journal article" date="2020" name="Nature">
        <title>Giant virus diversity and host interactions through global metagenomics.</title>
        <authorList>
            <person name="Schulz F."/>
            <person name="Roux S."/>
            <person name="Paez-Espino D."/>
            <person name="Jungbluth S."/>
            <person name="Walsh D.A."/>
            <person name="Denef V.J."/>
            <person name="McMahon K.D."/>
            <person name="Konstantinidis K.T."/>
            <person name="Eloe-Fadrosh E.A."/>
            <person name="Kyrpides N.C."/>
            <person name="Woyke T."/>
        </authorList>
    </citation>
    <scope>NUCLEOTIDE SEQUENCE</scope>
    <source>
        <strain evidence="3">GVMAG-M-3300023179-2</strain>
    </source>
</reference>
<evidence type="ECO:0000313" key="3">
    <source>
        <dbReference type="EMBL" id="QHT27227.1"/>
    </source>
</evidence>
<sequence length="1295" mass="153173">MNKKEKSNLQKLKEELIKILNINGKNIDGRQLPGLYKLGYTGRSEEKIKNKIDELNEKFKKEDAQNNYQLKTDNYLSLEPKAKLSLEEFNKITEPIINPIIEPKIKKKTKKKIVLKTKKASFKIVDKIKKVNIKVPKMNKIPKFNIDKELDEFNKIYAKKKEEQNEENIKFSDVYVSVNLTIFYKLKDRRNNNTYPKKYDLKIKINIPSKYSNDKKYIEDYLNSSYDLKANIREPFENYTEDNEIQIHKISFINGDELEQDKDEYNLENLDLMMENATYPNMYPNDTVPYEHEEHQCVYGALKHRYGWNKEDLFKIFRDFYYGNNSNTKKNNLDIDIEEDEDEKEKDIKEDFNINSGVSTRMLLHLAKLKDFSLYAFDLNYNLFEKNISRNYNYPVLVYIMANHHLYLITDKKIIARLSNRYKKITNHFTNLFRGDKIDKKDTFNLPIVEDMGTLEIKNYKSVNIMYSDHDLTELHFRIFLDNNDLLMNVRTSGKKIIYMYYEKYDLHLHADVNYQPLLNLDYKKVMKICDNLKIPFKNQSITSIMTDYENMFFGIKRINISKSKKDEILFFQNNKCNICKNELSTKHFDHIKPLSNGGSNEIENIQALCVSCHLDKTKNERETGAYVSLNNSESTYNKITNEIFTSNLTKFWAFIESKDVNISKNYKTKVSIDINKCRRHILLYGKHDYPVYTVLDKPEYYNQIDDIKTGFYFVESRNYMPLRGNGWYSHNMIKYCLENNIINKNNILFKLIPSITLKHNYFKNFINDVVEKLDCIHKQGPNFFIGAFNKINTEITKMTFTTDKKEALNQFFDGNKNNFIEFYEDMLYKIYKSNNIEFNENRIPLYLQILEEETIELHKMESLIIKNGGIVSYYNTDNCVAYFQDNNNLVNEIVNNNYWDDDKKILKYKFEDIEYKQEFNRKSKYIRDDIYKLIEQPINLTTDENIDKDFTELIDLVVSSKKSYSILGRAGCGKSHLVKLIMDRLKAENNIYDFDTIISLAPTNKAALVIDGQTIHKFVASYFDNKKTLTTKIKTLQYIVIDEISMMTEVFYNIFLTIKKMFGVNFILVGDFEQLEPVCDRVGLVDYENSPAFLELCDYNKIVLDKCRRADDELYNLCKNVDSVNIDDFNKNMTMRNLCYTNSKRIAINEICINKYIENKLKKKEITEDDILYIEKLIYDDNSQDLKLTIGMPVISRVNKISIDLVNNQTFKIISIKNDIITLQDEYDDSILIDVNKKDFSKLFYIGFCITIHKSQGQTYNRPYTIHQWGILNKKLKYVALSRGTNKNIINIFK</sequence>
<dbReference type="CDD" id="cd18809">
    <property type="entry name" value="SF1_C_RecD"/>
    <property type="match status" value="1"/>
</dbReference>
<dbReference type="InterPro" id="IPR027417">
    <property type="entry name" value="P-loop_NTPase"/>
</dbReference>
<name>A0A6C0EDG0_9ZZZZ</name>
<dbReference type="GO" id="GO:0008270">
    <property type="term" value="F:zinc ion binding"/>
    <property type="evidence" value="ECO:0007669"/>
    <property type="project" value="InterPro"/>
</dbReference>
<accession>A0A6C0EDG0</accession>
<protein>
    <recommendedName>
        <fullName evidence="2">HNH nuclease domain-containing protein</fullName>
    </recommendedName>
</protein>
<organism evidence="3">
    <name type="scientific">viral metagenome</name>
    <dbReference type="NCBI Taxonomy" id="1070528"/>
    <lineage>
        <taxon>unclassified sequences</taxon>
        <taxon>metagenomes</taxon>
        <taxon>organismal metagenomes</taxon>
    </lineage>
</organism>
<dbReference type="GO" id="GO:0003676">
    <property type="term" value="F:nucleic acid binding"/>
    <property type="evidence" value="ECO:0007669"/>
    <property type="project" value="InterPro"/>
</dbReference>
<dbReference type="Gene3D" id="3.40.50.300">
    <property type="entry name" value="P-loop containing nucleotide triphosphate hydrolases"/>
    <property type="match status" value="2"/>
</dbReference>
<evidence type="ECO:0000259" key="2">
    <source>
        <dbReference type="SMART" id="SM00507"/>
    </source>
</evidence>
<feature type="coiled-coil region" evidence="1">
    <location>
        <begin position="2"/>
        <end position="65"/>
    </location>
</feature>
<dbReference type="EMBL" id="MN739817">
    <property type="protein sequence ID" value="QHT27227.1"/>
    <property type="molecule type" value="Genomic_DNA"/>
</dbReference>
<dbReference type="SMART" id="SM00507">
    <property type="entry name" value="HNHc"/>
    <property type="match status" value="1"/>
</dbReference>
<dbReference type="PANTHER" id="PTHR47642:SF6">
    <property type="entry name" value="ATP-DEPENDENT DNA HELICASE"/>
    <property type="match status" value="1"/>
</dbReference>
<proteinExistence type="predicted"/>
<dbReference type="Gene3D" id="1.10.30.50">
    <property type="match status" value="1"/>
</dbReference>
<feature type="domain" description="HNH nuclease" evidence="2">
    <location>
        <begin position="564"/>
        <end position="615"/>
    </location>
</feature>